<sequence length="191" mass="21681">MAGIFFRRDVVNQNGNVIIFTYWWSKVVKDERGTSFFIEFGQNPYWTDQVFSFLEENLHNHIIALDCSEIPVVADLPVGDNFHDHCAAFVPFTLGPGIPTVKQKLTYPQNIQEYIDRRTGPLASAEFISTVAFLNSGPVSPNVDFPDYQLYFAEISNDIPEKQTGLKPEVSLETCKSMISISCFDLFYCKS</sequence>
<name>A0A4Y2M522_ARAVE</name>
<dbReference type="OrthoDB" id="269227at2759"/>
<organism evidence="1 2">
    <name type="scientific">Araneus ventricosus</name>
    <name type="common">Orbweaver spider</name>
    <name type="synonym">Epeira ventricosa</name>
    <dbReference type="NCBI Taxonomy" id="182803"/>
    <lineage>
        <taxon>Eukaryota</taxon>
        <taxon>Metazoa</taxon>
        <taxon>Ecdysozoa</taxon>
        <taxon>Arthropoda</taxon>
        <taxon>Chelicerata</taxon>
        <taxon>Arachnida</taxon>
        <taxon>Araneae</taxon>
        <taxon>Araneomorphae</taxon>
        <taxon>Entelegynae</taxon>
        <taxon>Araneoidea</taxon>
        <taxon>Araneidae</taxon>
        <taxon>Araneus</taxon>
    </lineage>
</organism>
<dbReference type="Gene3D" id="3.50.50.60">
    <property type="entry name" value="FAD/NAD(P)-binding domain"/>
    <property type="match status" value="1"/>
</dbReference>
<evidence type="ECO:0000313" key="1">
    <source>
        <dbReference type="EMBL" id="GBN21829.1"/>
    </source>
</evidence>
<reference evidence="1 2" key="1">
    <citation type="journal article" date="2019" name="Sci. Rep.">
        <title>Orb-weaving spider Araneus ventricosus genome elucidates the spidroin gene catalogue.</title>
        <authorList>
            <person name="Kono N."/>
            <person name="Nakamura H."/>
            <person name="Ohtoshi R."/>
            <person name="Moran D.A.P."/>
            <person name="Shinohara A."/>
            <person name="Yoshida Y."/>
            <person name="Fujiwara M."/>
            <person name="Mori M."/>
            <person name="Tomita M."/>
            <person name="Arakawa K."/>
        </authorList>
    </citation>
    <scope>NUCLEOTIDE SEQUENCE [LARGE SCALE GENOMIC DNA]</scope>
</reference>
<gene>
    <name evidence="1" type="ORF">AVEN_154347_1</name>
</gene>
<keyword evidence="2" id="KW-1185">Reference proteome</keyword>
<dbReference type="AlphaFoldDB" id="A0A4Y2M522"/>
<protein>
    <submittedName>
        <fullName evidence="1">Uncharacterized protein</fullName>
    </submittedName>
</protein>
<accession>A0A4Y2M522</accession>
<comment type="caution">
    <text evidence="1">The sequence shown here is derived from an EMBL/GenBank/DDBJ whole genome shotgun (WGS) entry which is preliminary data.</text>
</comment>
<dbReference type="SUPFAM" id="SSF54373">
    <property type="entry name" value="FAD-linked reductases, C-terminal domain"/>
    <property type="match status" value="1"/>
</dbReference>
<proteinExistence type="predicted"/>
<dbReference type="Proteomes" id="UP000499080">
    <property type="component" value="Unassembled WGS sequence"/>
</dbReference>
<dbReference type="InterPro" id="IPR036188">
    <property type="entry name" value="FAD/NAD-bd_sf"/>
</dbReference>
<dbReference type="Gene3D" id="3.30.560.10">
    <property type="entry name" value="Glucose Oxidase, domain 3"/>
    <property type="match status" value="1"/>
</dbReference>
<evidence type="ECO:0000313" key="2">
    <source>
        <dbReference type="Proteomes" id="UP000499080"/>
    </source>
</evidence>
<dbReference type="EMBL" id="BGPR01006783">
    <property type="protein sequence ID" value="GBN21829.1"/>
    <property type="molecule type" value="Genomic_DNA"/>
</dbReference>